<accession>A0A3P1SCZ1</accession>
<evidence type="ECO:0000313" key="3">
    <source>
        <dbReference type="Proteomes" id="UP000280444"/>
    </source>
</evidence>
<evidence type="ECO:0000256" key="1">
    <source>
        <dbReference type="SAM" id="SignalP"/>
    </source>
</evidence>
<comment type="caution">
    <text evidence="2">The sequence shown here is derived from an EMBL/GenBank/DDBJ whole genome shotgun (WGS) entry which is preliminary data.</text>
</comment>
<dbReference type="Proteomes" id="UP000280444">
    <property type="component" value="Unassembled WGS sequence"/>
</dbReference>
<keyword evidence="3" id="KW-1185">Reference proteome</keyword>
<dbReference type="EMBL" id="RQZF01000006">
    <property type="protein sequence ID" value="RRC95163.1"/>
    <property type="molecule type" value="Genomic_DNA"/>
</dbReference>
<dbReference type="AlphaFoldDB" id="A0A3P1SCZ1"/>
<evidence type="ECO:0000313" key="2">
    <source>
        <dbReference type="EMBL" id="RRC95163.1"/>
    </source>
</evidence>
<keyword evidence="1" id="KW-0732">Signal</keyword>
<sequence>MKYRSGLVVLTLAVATVLTGCSFFTSSSESAGGQSEAAAIGWPQEIKDQFMTTCSAQTHGQDALCECGMGILEEKYTAEEILKEEENLKNGTSQILTEIQPELILNCADKLK</sequence>
<name>A0A3P1SCZ1_9ACTO</name>
<dbReference type="PROSITE" id="PS51257">
    <property type="entry name" value="PROKAR_LIPOPROTEIN"/>
    <property type="match status" value="1"/>
</dbReference>
<organism evidence="2 3">
    <name type="scientific">Schaalia canis</name>
    <dbReference type="NCBI Taxonomy" id="100469"/>
    <lineage>
        <taxon>Bacteria</taxon>
        <taxon>Bacillati</taxon>
        <taxon>Actinomycetota</taxon>
        <taxon>Actinomycetes</taxon>
        <taxon>Actinomycetales</taxon>
        <taxon>Actinomycetaceae</taxon>
        <taxon>Schaalia</taxon>
    </lineage>
</organism>
<feature type="signal peptide" evidence="1">
    <location>
        <begin position="1"/>
        <end position="31"/>
    </location>
</feature>
<protein>
    <submittedName>
        <fullName evidence="2">Uncharacterized protein</fullName>
    </submittedName>
</protein>
<proteinExistence type="predicted"/>
<reference evidence="2 3" key="1">
    <citation type="submission" date="2018-11" db="EMBL/GenBank/DDBJ databases">
        <title>Genomes From Bacteria Associated with the Canine Oral Cavity: a Test Case for Automated Genome-Based Taxonomic Assignment.</title>
        <authorList>
            <person name="Coil D.A."/>
            <person name="Jospin G."/>
            <person name="Darling A.E."/>
            <person name="Wallis C."/>
            <person name="Davis I.J."/>
            <person name="Harris S."/>
            <person name="Eisen J.A."/>
            <person name="Holcombe L.J."/>
            <person name="O'Flynn C."/>
        </authorList>
    </citation>
    <scope>NUCLEOTIDE SEQUENCE [LARGE SCALE GENOMIC DNA]</scope>
    <source>
        <strain evidence="2 3">OH770</strain>
    </source>
</reference>
<feature type="chain" id="PRO_5039059178" evidence="1">
    <location>
        <begin position="32"/>
        <end position="112"/>
    </location>
</feature>
<gene>
    <name evidence="2" type="ORF">EII11_07115</name>
</gene>